<protein>
    <submittedName>
        <fullName evidence="1">Uncharacterized protein</fullName>
    </submittedName>
</protein>
<dbReference type="EMBL" id="VHSF01000001">
    <property type="protein sequence ID" value="TRO66792.1"/>
    <property type="molecule type" value="Genomic_DNA"/>
</dbReference>
<evidence type="ECO:0000313" key="2">
    <source>
        <dbReference type="Proteomes" id="UP000315131"/>
    </source>
</evidence>
<organism evidence="1 2">
    <name type="scientific">Christiangramia sabulilitoris</name>
    <dbReference type="NCBI Taxonomy" id="2583991"/>
    <lineage>
        <taxon>Bacteria</taxon>
        <taxon>Pseudomonadati</taxon>
        <taxon>Bacteroidota</taxon>
        <taxon>Flavobacteriia</taxon>
        <taxon>Flavobacteriales</taxon>
        <taxon>Flavobacteriaceae</taxon>
        <taxon>Christiangramia</taxon>
    </lineage>
</organism>
<dbReference type="OrthoDB" id="1445654at2"/>
<gene>
    <name evidence="1" type="ORF">FGM01_02560</name>
</gene>
<reference evidence="1 2" key="1">
    <citation type="submission" date="2019-06" db="EMBL/GenBank/DDBJ databases">
        <title>Gramella sabulilitoris sp. nov., isolated from a marine sand.</title>
        <authorList>
            <person name="Yoon J.-H."/>
        </authorList>
    </citation>
    <scope>NUCLEOTIDE SEQUENCE [LARGE SCALE GENOMIC DNA]</scope>
    <source>
        <strain evidence="1 2">HSMS-1</strain>
    </source>
</reference>
<dbReference type="Proteomes" id="UP000315131">
    <property type="component" value="Unassembled WGS sequence"/>
</dbReference>
<proteinExistence type="predicted"/>
<evidence type="ECO:0000313" key="1">
    <source>
        <dbReference type="EMBL" id="TRO66792.1"/>
    </source>
</evidence>
<name>A0A550I741_9FLAO</name>
<dbReference type="AlphaFoldDB" id="A0A550I741"/>
<keyword evidence="2" id="KW-1185">Reference proteome</keyword>
<comment type="caution">
    <text evidence="1">The sequence shown here is derived from an EMBL/GenBank/DDBJ whole genome shotgun (WGS) entry which is preliminary data.</text>
</comment>
<dbReference type="RefSeq" id="WP_143409571.1">
    <property type="nucleotide sequence ID" value="NZ_VHSF01000001.1"/>
</dbReference>
<sequence length="145" mass="17397">MCRIKRFFIITFSLIICENLSAQNNNKDFYLIFDSLSNKAYEYEIGNGKVAEEKVYRKELKKNGDRIFYIKKELFRNINKANTIDTCNIESWPENNISNLSELKRKLDTINALYPYKVYPNLFLIEKLNDSIFVRYKVKWEYYLG</sequence>
<accession>A0A550I741</accession>